<dbReference type="GO" id="GO:0005737">
    <property type="term" value="C:cytoplasm"/>
    <property type="evidence" value="ECO:0007669"/>
    <property type="project" value="InterPro"/>
</dbReference>
<dbReference type="AlphaFoldDB" id="A0A2A7B7Q1"/>
<dbReference type="Pfam" id="PF08769">
    <property type="entry name" value="Spo0A_C"/>
    <property type="match status" value="1"/>
</dbReference>
<dbReference type="InterPro" id="IPR036388">
    <property type="entry name" value="WH-like_DNA-bd_sf"/>
</dbReference>
<dbReference type="GO" id="GO:0003677">
    <property type="term" value="F:DNA binding"/>
    <property type="evidence" value="ECO:0007669"/>
    <property type="project" value="InterPro"/>
</dbReference>
<gene>
    <name evidence="2" type="ORF">CHR60_06000</name>
</gene>
<dbReference type="GO" id="GO:0005509">
    <property type="term" value="F:calcium ion binding"/>
    <property type="evidence" value="ECO:0007669"/>
    <property type="project" value="InterPro"/>
</dbReference>
<organism evidence="2 3">
    <name type="scientific">Faecalibacterium prausnitzii</name>
    <dbReference type="NCBI Taxonomy" id="853"/>
    <lineage>
        <taxon>Bacteria</taxon>
        <taxon>Bacillati</taxon>
        <taxon>Bacillota</taxon>
        <taxon>Clostridia</taxon>
        <taxon>Eubacteriales</taxon>
        <taxon>Oscillospiraceae</taxon>
        <taxon>Faecalibacterium</taxon>
    </lineage>
</organism>
<evidence type="ECO:0000259" key="1">
    <source>
        <dbReference type="Pfam" id="PF08769"/>
    </source>
</evidence>
<accession>A0A2A7B7Q1</accession>
<dbReference type="GO" id="GO:0003700">
    <property type="term" value="F:DNA-binding transcription factor activity"/>
    <property type="evidence" value="ECO:0007669"/>
    <property type="project" value="InterPro"/>
</dbReference>
<dbReference type="Proteomes" id="UP000220904">
    <property type="component" value="Unassembled WGS sequence"/>
</dbReference>
<dbReference type="Gene3D" id="1.10.10.10">
    <property type="entry name" value="Winged helix-like DNA-binding domain superfamily/Winged helix DNA-binding domain"/>
    <property type="match status" value="1"/>
</dbReference>
<dbReference type="InterPro" id="IPR016032">
    <property type="entry name" value="Sig_transdc_resp-reg_C-effctor"/>
</dbReference>
<dbReference type="SUPFAM" id="SSF46894">
    <property type="entry name" value="C-terminal effector domain of the bipartite response regulators"/>
    <property type="match status" value="1"/>
</dbReference>
<dbReference type="RefSeq" id="WP_097792181.1">
    <property type="nucleotide sequence ID" value="NZ_JAQCXY010000008.1"/>
</dbReference>
<dbReference type="InterPro" id="IPR014879">
    <property type="entry name" value="Spo0A_C"/>
</dbReference>
<reference evidence="2 3" key="1">
    <citation type="journal article" date="2017" name="Front. Microbiol.">
        <title>New Insights into the Diversity of the Genus Faecalibacterium.</title>
        <authorList>
            <person name="Benevides L."/>
            <person name="Burman S."/>
            <person name="Martin R."/>
            <person name="Robert V."/>
            <person name="Thomas M."/>
            <person name="Miquel S."/>
            <person name="Chain F."/>
            <person name="Sokol H."/>
            <person name="Bermudez-Humaran L.G."/>
            <person name="Morrison M."/>
            <person name="Langella P."/>
            <person name="Azevedo V.A."/>
            <person name="Chatel J.M."/>
            <person name="Soares S."/>
        </authorList>
    </citation>
    <scope>NUCLEOTIDE SEQUENCE [LARGE SCALE GENOMIC DNA]</scope>
    <source>
        <strain evidence="2 3">AHMP21</strain>
    </source>
</reference>
<feature type="domain" description="Sporulation initiation factor Spo0A C-terminal" evidence="1">
    <location>
        <begin position="10"/>
        <end position="97"/>
    </location>
</feature>
<dbReference type="EMBL" id="NOUV01000011">
    <property type="protein sequence ID" value="PDX87292.1"/>
    <property type="molecule type" value="Genomic_DNA"/>
</dbReference>
<sequence>MVTSDLSARINDVLRYVGITRNMNAYMILSQALTLIAEDEDRLRAVEKEIYTPIADKTLRGPRAVQSTVRRASKVAWDFFPDRVQELAGYPLNGRPSAVAMLELLYNGVARYDDLSILK</sequence>
<dbReference type="OrthoDB" id="9781230at2"/>
<evidence type="ECO:0000313" key="3">
    <source>
        <dbReference type="Proteomes" id="UP000220904"/>
    </source>
</evidence>
<evidence type="ECO:0000313" key="2">
    <source>
        <dbReference type="EMBL" id="PDX87292.1"/>
    </source>
</evidence>
<protein>
    <recommendedName>
        <fullName evidence="1">Sporulation initiation factor Spo0A C-terminal domain-containing protein</fullName>
    </recommendedName>
</protein>
<dbReference type="GO" id="GO:0042173">
    <property type="term" value="P:regulation of sporulation resulting in formation of a cellular spore"/>
    <property type="evidence" value="ECO:0007669"/>
    <property type="project" value="InterPro"/>
</dbReference>
<proteinExistence type="predicted"/>
<comment type="caution">
    <text evidence="2">The sequence shown here is derived from an EMBL/GenBank/DDBJ whole genome shotgun (WGS) entry which is preliminary data.</text>
</comment>
<name>A0A2A7B7Q1_9FIRM</name>